<dbReference type="InterPro" id="IPR046468">
    <property type="entry name" value="Spt20-like_SEP"/>
</dbReference>
<proteinExistence type="inferred from homology"/>
<dbReference type="PANTHER" id="PTHR13526">
    <property type="entry name" value="TRANSCRIPTION FACTOR SPT20 HOMOLOG"/>
    <property type="match status" value="1"/>
</dbReference>
<name>A0A132A2L0_SARSC</name>
<evidence type="ECO:0000259" key="2">
    <source>
        <dbReference type="Pfam" id="PF12090"/>
    </source>
</evidence>
<dbReference type="VEuPathDB" id="VectorBase:SSCA003122"/>
<dbReference type="InterPro" id="IPR021950">
    <property type="entry name" value="Spt20"/>
</dbReference>
<comment type="caution">
    <text evidence="3">The sequence shown here is derived from an EMBL/GenBank/DDBJ whole genome shotgun (WGS) entry which is preliminary data.</text>
</comment>
<dbReference type="Proteomes" id="UP000616769">
    <property type="component" value="Unassembled WGS sequence"/>
</dbReference>
<reference evidence="3 4" key="1">
    <citation type="journal article" date="2015" name="Parasit. Vectors">
        <title>Draft genome of the scabies mite.</title>
        <authorList>
            <person name="Rider S.D.Jr."/>
            <person name="Morgan M.S."/>
            <person name="Arlian L.G."/>
        </authorList>
    </citation>
    <scope>NUCLEOTIDE SEQUENCE [LARGE SCALE GENOMIC DNA]</scope>
    <source>
        <strain evidence="3">Arlian Lab</strain>
    </source>
</reference>
<gene>
    <name evidence="3" type="ORF">QR98_0030200</name>
</gene>
<evidence type="ECO:0000313" key="3">
    <source>
        <dbReference type="EMBL" id="KPM04570.1"/>
    </source>
</evidence>
<dbReference type="OrthoDB" id="1932706at2759"/>
<dbReference type="PANTHER" id="PTHR13526:SF8">
    <property type="entry name" value="TRANSCRIPTION FACTOR SPT20 HOMOLOG"/>
    <property type="match status" value="1"/>
</dbReference>
<sequence>MFDPNLIWSIYTGVGIKIFDSEFVSTDTTFTCDDNEIINYIDNEELPPRLINMIDIVGFKNIYYNGCIVSEIRDYRQSSTEYYNSSFILLKPTSLSLFNDLEKLIAFSPPNFVWTNKARLKLESKLIYLTSPKLCLDPYPCIGILSKKLSRKKLIFSNKLFLKLPRKRLKNMFADKKLNNFPLLKFLDSRKISIASDVLKHQINVKNSTNSFSETISESSDHNLIDSSHYEYQDVSQLAEKVLRNHLEKLSSEDNPSNEDSLIKTEEYLLEFLETPATFTKLIIFKRKFDDCYFGNISHSRNGELKGPPNFHLGANEMKCRYVDQFLETFSENGRKLIRITHKVGNEEPKYRLTQAY</sequence>
<evidence type="ECO:0000313" key="4">
    <source>
        <dbReference type="Proteomes" id="UP000616769"/>
    </source>
</evidence>
<comment type="similarity">
    <text evidence="1">Belongs to the SPT20 family.</text>
</comment>
<dbReference type="GO" id="GO:0006357">
    <property type="term" value="P:regulation of transcription by RNA polymerase II"/>
    <property type="evidence" value="ECO:0007669"/>
    <property type="project" value="TreeGrafter"/>
</dbReference>
<protein>
    <submittedName>
        <fullName evidence="3">Spt20 domain containing protein</fullName>
    </submittedName>
</protein>
<dbReference type="Pfam" id="PF12090">
    <property type="entry name" value="Spt20_SEP"/>
    <property type="match status" value="1"/>
</dbReference>
<dbReference type="AlphaFoldDB" id="A0A132A2L0"/>
<organism evidence="3 4">
    <name type="scientific">Sarcoptes scabiei</name>
    <name type="common">Itch mite</name>
    <name type="synonym">Acarus scabiei</name>
    <dbReference type="NCBI Taxonomy" id="52283"/>
    <lineage>
        <taxon>Eukaryota</taxon>
        <taxon>Metazoa</taxon>
        <taxon>Ecdysozoa</taxon>
        <taxon>Arthropoda</taxon>
        <taxon>Chelicerata</taxon>
        <taxon>Arachnida</taxon>
        <taxon>Acari</taxon>
        <taxon>Acariformes</taxon>
        <taxon>Sarcoptiformes</taxon>
        <taxon>Astigmata</taxon>
        <taxon>Psoroptidia</taxon>
        <taxon>Sarcoptoidea</taxon>
        <taxon>Sarcoptidae</taxon>
        <taxon>Sarcoptinae</taxon>
        <taxon>Sarcoptes</taxon>
    </lineage>
</organism>
<dbReference type="GO" id="GO:0000124">
    <property type="term" value="C:SAGA complex"/>
    <property type="evidence" value="ECO:0007669"/>
    <property type="project" value="InterPro"/>
</dbReference>
<evidence type="ECO:0000256" key="1">
    <source>
        <dbReference type="ARBA" id="ARBA00009112"/>
    </source>
</evidence>
<dbReference type="EMBL" id="JXLN01009437">
    <property type="protein sequence ID" value="KPM04570.1"/>
    <property type="molecule type" value="Genomic_DNA"/>
</dbReference>
<accession>A0A132A2L0</accession>
<feature type="domain" description="Spt20-like SEP" evidence="2">
    <location>
        <begin position="35"/>
        <end position="147"/>
    </location>
</feature>
<dbReference type="GO" id="GO:0003712">
    <property type="term" value="F:transcription coregulator activity"/>
    <property type="evidence" value="ECO:0007669"/>
    <property type="project" value="InterPro"/>
</dbReference>